<comment type="caution">
    <text evidence="3">The sequence shown here is derived from an EMBL/GenBank/DDBJ whole genome shotgun (WGS) entry which is preliminary data.</text>
</comment>
<dbReference type="Proteomes" id="UP000258309">
    <property type="component" value="Unassembled WGS sequence"/>
</dbReference>
<proteinExistence type="predicted"/>
<accession>A0A3E2H8A1</accession>
<feature type="non-terminal residue" evidence="3">
    <location>
        <position position="1"/>
    </location>
</feature>
<dbReference type="EMBL" id="NCSJ02000122">
    <property type="protein sequence ID" value="RFU29635.1"/>
    <property type="molecule type" value="Genomic_DNA"/>
</dbReference>
<name>A0A3E2H8A1_SCYLI</name>
<sequence>MASSKSVMLVISLVVLGGLTGIAGFTMNFDRNNHSLVNEQTIANTVSQLSLFQIRSLSLPISQIFAFAAVFLPLITFITTQLIHPLLRDKESTARNALWIILLSAFQLIYETIIATLSIVYMIPSCSIEDKWQEMYSNKDANAMRAIQDRFDCCGFNSLVDRPWPFARGRKEEGHGVDQCKITYGRERSCRVPWQQQERVNAALLFGVAAIIFVAKALLIIIKFRRGAWNQTSSWIASFGVLFTGRRQDNYGRVRLIGSGEEEGAVEPYRDDINGGGQGNISNSNDGRPSVQPSGLIGDTSERWREDI</sequence>
<feature type="transmembrane region" description="Helical" evidence="2">
    <location>
        <begin position="202"/>
        <end position="222"/>
    </location>
</feature>
<keyword evidence="2" id="KW-0812">Transmembrane</keyword>
<keyword evidence="2" id="KW-0472">Membrane</keyword>
<protein>
    <submittedName>
        <fullName evidence="3">Uncharacterized protein</fullName>
    </submittedName>
</protein>
<evidence type="ECO:0000313" key="4">
    <source>
        <dbReference type="Proteomes" id="UP000258309"/>
    </source>
</evidence>
<dbReference type="GO" id="GO:0016020">
    <property type="term" value="C:membrane"/>
    <property type="evidence" value="ECO:0007669"/>
    <property type="project" value="InterPro"/>
</dbReference>
<dbReference type="STRING" id="5539.A0A3E2H8A1"/>
<dbReference type="SUPFAM" id="SSF48652">
    <property type="entry name" value="Tetraspanin"/>
    <property type="match status" value="1"/>
</dbReference>
<keyword evidence="2" id="KW-1133">Transmembrane helix</keyword>
<reference evidence="3 4" key="1">
    <citation type="submission" date="2018-05" db="EMBL/GenBank/DDBJ databases">
        <title>Draft genome sequence of Scytalidium lignicola DSM 105466, a ubiquitous saprotrophic fungus.</title>
        <authorList>
            <person name="Buettner E."/>
            <person name="Gebauer A.M."/>
            <person name="Hofrichter M."/>
            <person name="Liers C."/>
            <person name="Kellner H."/>
        </authorList>
    </citation>
    <scope>NUCLEOTIDE SEQUENCE [LARGE SCALE GENOMIC DNA]</scope>
    <source>
        <strain evidence="3 4">DSM 105466</strain>
    </source>
</reference>
<feature type="transmembrane region" description="Helical" evidence="2">
    <location>
        <begin position="64"/>
        <end position="87"/>
    </location>
</feature>
<keyword evidence="4" id="KW-1185">Reference proteome</keyword>
<feature type="non-terminal residue" evidence="3">
    <location>
        <position position="308"/>
    </location>
</feature>
<dbReference type="OrthoDB" id="71600at2759"/>
<evidence type="ECO:0000313" key="3">
    <source>
        <dbReference type="EMBL" id="RFU29635.1"/>
    </source>
</evidence>
<evidence type="ECO:0000256" key="1">
    <source>
        <dbReference type="SAM" id="MobiDB-lite"/>
    </source>
</evidence>
<gene>
    <name evidence="3" type="ORF">B7463_g6700</name>
</gene>
<feature type="region of interest" description="Disordered" evidence="1">
    <location>
        <begin position="265"/>
        <end position="308"/>
    </location>
</feature>
<feature type="transmembrane region" description="Helical" evidence="2">
    <location>
        <begin position="99"/>
        <end position="123"/>
    </location>
</feature>
<dbReference type="InterPro" id="IPR008952">
    <property type="entry name" value="Tetraspanin_EC2_sf"/>
</dbReference>
<evidence type="ECO:0000256" key="2">
    <source>
        <dbReference type="SAM" id="Phobius"/>
    </source>
</evidence>
<organism evidence="3 4">
    <name type="scientific">Scytalidium lignicola</name>
    <name type="common">Hyphomycete</name>
    <dbReference type="NCBI Taxonomy" id="5539"/>
    <lineage>
        <taxon>Eukaryota</taxon>
        <taxon>Fungi</taxon>
        <taxon>Dikarya</taxon>
        <taxon>Ascomycota</taxon>
        <taxon>Pezizomycotina</taxon>
        <taxon>Leotiomycetes</taxon>
        <taxon>Leotiomycetes incertae sedis</taxon>
        <taxon>Scytalidium</taxon>
    </lineage>
</organism>
<feature type="transmembrane region" description="Helical" evidence="2">
    <location>
        <begin position="7"/>
        <end position="27"/>
    </location>
</feature>
<dbReference type="AlphaFoldDB" id="A0A3E2H8A1"/>